<dbReference type="GO" id="GO:0006672">
    <property type="term" value="P:ceramide metabolic process"/>
    <property type="evidence" value="ECO:0007669"/>
    <property type="project" value="InterPro"/>
</dbReference>
<gene>
    <name evidence="7" type="ORF">TL5118_03015</name>
    <name evidence="8" type="ORF">TL5120_03553</name>
</gene>
<feature type="transmembrane region" description="Helical" evidence="6">
    <location>
        <begin position="108"/>
        <end position="127"/>
    </location>
</feature>
<evidence type="ECO:0008006" key="11">
    <source>
        <dbReference type="Google" id="ProtNLM"/>
    </source>
</evidence>
<evidence type="ECO:0000313" key="10">
    <source>
        <dbReference type="Proteomes" id="UP000051887"/>
    </source>
</evidence>
<keyword evidence="5 6" id="KW-0472">Membrane</keyword>
<reference evidence="7 9" key="1">
    <citation type="submission" date="2015-09" db="EMBL/GenBank/DDBJ databases">
        <authorList>
            <person name="Rodrigo-Torres L."/>
            <person name="Arahal D.R."/>
        </authorList>
    </citation>
    <scope>NUCLEOTIDE SEQUENCE [LARGE SCALE GENOMIC DNA]</scope>
    <source>
        <strain evidence="7 9">CECT 5118</strain>
    </source>
</reference>
<evidence type="ECO:0000313" key="9">
    <source>
        <dbReference type="Proteomes" id="UP000051086"/>
    </source>
</evidence>
<dbReference type="EMBL" id="CYSB01000038">
    <property type="protein sequence ID" value="CUH69056.1"/>
    <property type="molecule type" value="Genomic_DNA"/>
</dbReference>
<sequence>MAPGGGEMFEPIDGYCERLDPGLWAEPVNFLTNVAFMFAAIWIWPGLRGMIWGQVLAVNLFVIGLGSALFHTVAQGWAAIADVVPILTYVLIYIALSHREYWGHSWRRTAVFLVLFVPFVAATLPLFQMVPGLGSSATYAPVPLLILLHAVLLRRQLPQVARGLAIGAGILCLSILMRAVDEPLCPVWPLGTHFMWHILNAVMLMHMIAVYRAHMLAATRTER</sequence>
<feature type="transmembrane region" description="Helical" evidence="6">
    <location>
        <begin position="76"/>
        <end position="96"/>
    </location>
</feature>
<reference evidence="8 10" key="2">
    <citation type="submission" date="2015-09" db="EMBL/GenBank/DDBJ databases">
        <authorList>
            <consortium name="Swine Surveillance"/>
        </authorList>
    </citation>
    <scope>NUCLEOTIDE SEQUENCE [LARGE SCALE GENOMIC DNA]</scope>
    <source>
        <strain evidence="8 10">5120</strain>
    </source>
</reference>
<evidence type="ECO:0000256" key="4">
    <source>
        <dbReference type="ARBA" id="ARBA00022989"/>
    </source>
</evidence>
<feature type="transmembrane region" description="Helical" evidence="6">
    <location>
        <begin position="51"/>
        <end position="70"/>
    </location>
</feature>
<evidence type="ECO:0000313" key="7">
    <source>
        <dbReference type="EMBL" id="CUH69056.1"/>
    </source>
</evidence>
<keyword evidence="2 6" id="KW-0812">Transmembrane</keyword>
<proteinExistence type="predicted"/>
<evidence type="ECO:0000256" key="2">
    <source>
        <dbReference type="ARBA" id="ARBA00022692"/>
    </source>
</evidence>
<dbReference type="Proteomes" id="UP000051887">
    <property type="component" value="Unassembled WGS sequence"/>
</dbReference>
<comment type="subcellular location">
    <subcellularLocation>
        <location evidence="1">Membrane</location>
        <topology evidence="1">Multi-pass membrane protein</topology>
    </subcellularLocation>
</comment>
<evidence type="ECO:0000256" key="3">
    <source>
        <dbReference type="ARBA" id="ARBA00022801"/>
    </source>
</evidence>
<evidence type="ECO:0000256" key="6">
    <source>
        <dbReference type="SAM" id="Phobius"/>
    </source>
</evidence>
<dbReference type="AlphaFoldDB" id="A0A0P1FLR3"/>
<keyword evidence="9" id="KW-1185">Reference proteome</keyword>
<dbReference type="InterPro" id="IPR008901">
    <property type="entry name" value="ACER"/>
</dbReference>
<name>A0A0P1FLR3_9RHOB</name>
<dbReference type="Pfam" id="PF05875">
    <property type="entry name" value="Ceramidase"/>
    <property type="match status" value="1"/>
</dbReference>
<feature type="transmembrane region" description="Helical" evidence="6">
    <location>
        <begin position="133"/>
        <end position="153"/>
    </location>
</feature>
<feature type="transmembrane region" description="Helical" evidence="6">
    <location>
        <begin position="194"/>
        <end position="213"/>
    </location>
</feature>
<dbReference type="GO" id="GO:0016020">
    <property type="term" value="C:membrane"/>
    <property type="evidence" value="ECO:0007669"/>
    <property type="project" value="UniProtKB-SubCell"/>
</dbReference>
<dbReference type="GO" id="GO:0016811">
    <property type="term" value="F:hydrolase activity, acting on carbon-nitrogen (but not peptide) bonds, in linear amides"/>
    <property type="evidence" value="ECO:0007669"/>
    <property type="project" value="InterPro"/>
</dbReference>
<feature type="transmembrane region" description="Helical" evidence="6">
    <location>
        <begin position="27"/>
        <end position="44"/>
    </location>
</feature>
<feature type="transmembrane region" description="Helical" evidence="6">
    <location>
        <begin position="160"/>
        <end position="179"/>
    </location>
</feature>
<protein>
    <recommendedName>
        <fullName evidence="11">Ceramidase</fullName>
    </recommendedName>
</protein>
<dbReference type="Proteomes" id="UP000051086">
    <property type="component" value="Unassembled WGS sequence"/>
</dbReference>
<organism evidence="8 10">
    <name type="scientific">Thalassovita autumnalis</name>
    <dbReference type="NCBI Taxonomy" id="2072972"/>
    <lineage>
        <taxon>Bacteria</taxon>
        <taxon>Pseudomonadati</taxon>
        <taxon>Pseudomonadota</taxon>
        <taxon>Alphaproteobacteria</taxon>
        <taxon>Rhodobacterales</taxon>
        <taxon>Roseobacteraceae</taxon>
        <taxon>Thalassovita</taxon>
    </lineage>
</organism>
<evidence type="ECO:0000313" key="8">
    <source>
        <dbReference type="EMBL" id="CUH73741.1"/>
    </source>
</evidence>
<keyword evidence="4 6" id="KW-1133">Transmembrane helix</keyword>
<evidence type="ECO:0000256" key="5">
    <source>
        <dbReference type="ARBA" id="ARBA00023136"/>
    </source>
</evidence>
<dbReference type="EMBL" id="CYSC01000041">
    <property type="protein sequence ID" value="CUH73741.1"/>
    <property type="molecule type" value="Genomic_DNA"/>
</dbReference>
<keyword evidence="3" id="KW-0378">Hydrolase</keyword>
<accession>A0A0P1FLR3</accession>
<evidence type="ECO:0000256" key="1">
    <source>
        <dbReference type="ARBA" id="ARBA00004141"/>
    </source>
</evidence>